<feature type="repeat" description="PPR" evidence="3">
    <location>
        <begin position="268"/>
        <end position="302"/>
    </location>
</feature>
<feature type="repeat" description="PPR" evidence="3">
    <location>
        <begin position="339"/>
        <end position="373"/>
    </location>
</feature>
<dbReference type="AlphaFoldDB" id="S8CL36"/>
<accession>S8CL36</accession>
<comment type="caution">
    <text evidence="4">The sequence shown here is derived from an EMBL/GenBank/DDBJ whole genome shotgun (WGS) entry which is preliminary data.</text>
</comment>
<evidence type="ECO:0000313" key="5">
    <source>
        <dbReference type="Proteomes" id="UP000015453"/>
    </source>
</evidence>
<dbReference type="Proteomes" id="UP000015453">
    <property type="component" value="Unassembled WGS sequence"/>
</dbReference>
<dbReference type="PANTHER" id="PTHR47936:SF1">
    <property type="entry name" value="PENTATRICOPEPTIDE REPEAT-CONTAINING PROTEIN GUN1, CHLOROPLASTIC"/>
    <property type="match status" value="1"/>
</dbReference>
<evidence type="ECO:0000256" key="3">
    <source>
        <dbReference type="PROSITE-ProRule" id="PRU00708"/>
    </source>
</evidence>
<keyword evidence="5" id="KW-1185">Reference proteome</keyword>
<feature type="repeat" description="PPR" evidence="3">
    <location>
        <begin position="163"/>
        <end position="197"/>
    </location>
</feature>
<comment type="similarity">
    <text evidence="1">Belongs to the PPR family. P subfamily.</text>
</comment>
<feature type="repeat" description="PPR" evidence="3">
    <location>
        <begin position="233"/>
        <end position="267"/>
    </location>
</feature>
<proteinExistence type="inferred from homology"/>
<keyword evidence="2" id="KW-0677">Repeat</keyword>
<dbReference type="PANTHER" id="PTHR47936">
    <property type="entry name" value="PPR_LONG DOMAIN-CONTAINING PROTEIN"/>
    <property type="match status" value="1"/>
</dbReference>
<dbReference type="SUPFAM" id="SSF81901">
    <property type="entry name" value="HCP-like"/>
    <property type="match status" value="1"/>
</dbReference>
<protein>
    <submittedName>
        <fullName evidence="4">Uncharacterized protein</fullName>
    </submittedName>
</protein>
<organism evidence="4 5">
    <name type="scientific">Genlisea aurea</name>
    <dbReference type="NCBI Taxonomy" id="192259"/>
    <lineage>
        <taxon>Eukaryota</taxon>
        <taxon>Viridiplantae</taxon>
        <taxon>Streptophyta</taxon>
        <taxon>Embryophyta</taxon>
        <taxon>Tracheophyta</taxon>
        <taxon>Spermatophyta</taxon>
        <taxon>Magnoliopsida</taxon>
        <taxon>eudicotyledons</taxon>
        <taxon>Gunneridae</taxon>
        <taxon>Pentapetalae</taxon>
        <taxon>asterids</taxon>
        <taxon>lamiids</taxon>
        <taxon>Lamiales</taxon>
        <taxon>Lentibulariaceae</taxon>
        <taxon>Genlisea</taxon>
    </lineage>
</organism>
<feature type="repeat" description="PPR" evidence="3">
    <location>
        <begin position="94"/>
        <end position="128"/>
    </location>
</feature>
<evidence type="ECO:0000256" key="1">
    <source>
        <dbReference type="ARBA" id="ARBA00007626"/>
    </source>
</evidence>
<dbReference type="EMBL" id="AUSU01003111">
    <property type="protein sequence ID" value="EPS67440.1"/>
    <property type="molecule type" value="Genomic_DNA"/>
</dbReference>
<dbReference type="NCBIfam" id="TIGR00756">
    <property type="entry name" value="PPR"/>
    <property type="match status" value="8"/>
</dbReference>
<gene>
    <name evidence="4" type="ORF">M569_07334</name>
</gene>
<feature type="repeat" description="PPR" evidence="3">
    <location>
        <begin position="303"/>
        <end position="337"/>
    </location>
</feature>
<dbReference type="PROSITE" id="PS51375">
    <property type="entry name" value="PPR"/>
    <property type="match status" value="8"/>
</dbReference>
<feature type="repeat" description="PPR" evidence="3">
    <location>
        <begin position="198"/>
        <end position="232"/>
    </location>
</feature>
<dbReference type="InterPro" id="IPR002885">
    <property type="entry name" value="PPR_rpt"/>
</dbReference>
<dbReference type="Gene3D" id="1.25.40.10">
    <property type="entry name" value="Tetratricopeptide repeat domain"/>
    <property type="match status" value="4"/>
</dbReference>
<evidence type="ECO:0000313" key="4">
    <source>
        <dbReference type="EMBL" id="EPS67440.1"/>
    </source>
</evidence>
<dbReference type="Pfam" id="PF01535">
    <property type="entry name" value="PPR"/>
    <property type="match status" value="1"/>
</dbReference>
<dbReference type="Pfam" id="PF13041">
    <property type="entry name" value="PPR_2"/>
    <property type="match status" value="4"/>
</dbReference>
<feature type="repeat" description="PPR" evidence="3">
    <location>
        <begin position="129"/>
        <end position="159"/>
    </location>
</feature>
<reference evidence="4 5" key="1">
    <citation type="journal article" date="2013" name="BMC Genomics">
        <title>The miniature genome of a carnivorous plant Genlisea aurea contains a low number of genes and short non-coding sequences.</title>
        <authorList>
            <person name="Leushkin E.V."/>
            <person name="Sutormin R.A."/>
            <person name="Nabieva E.R."/>
            <person name="Penin A.A."/>
            <person name="Kondrashov A.S."/>
            <person name="Logacheva M.D."/>
        </authorList>
    </citation>
    <scope>NUCLEOTIDE SEQUENCE [LARGE SCALE GENOMIC DNA]</scope>
</reference>
<evidence type="ECO:0000256" key="2">
    <source>
        <dbReference type="ARBA" id="ARBA00022737"/>
    </source>
</evidence>
<feature type="non-terminal residue" evidence="4">
    <location>
        <position position="1"/>
    </location>
</feature>
<dbReference type="OrthoDB" id="185373at2759"/>
<sequence>IGDLILQSRNREILIGTVHSRTDWTQARVQDVLKRLWNHGPKALEFFEALDRHPRYRHSAAAFDGAIDIAARLRDYKRVWNLIRRMRSRKLKPSPKTFSIVIERYASAGRADKAVNVFLTMHRHGCPQDLSSFNAMLDVLCKSKRAEKAHKLFTILRGRFRADAITYNIIAYGFCLKKQTSRAVEVMKEMVERGLIPTLTTYNILLKGYFGAGQIKQGLEFFSQLKKRNVEMDAVSFTTVVHGLGVAGEIEKARKVFREMSEAGVLPTVASYNAMIQILCKKDSVENAMKVFDEMQQKGTKPNATTYNLVIRGLCHVGKFDMAIEYMDRMKENGCCTPTFQTFNIIIRYYCDEGEIEKAMAVFKKMTCETCLANQDTYNVLISSMFARRKSEDLQVAGELLIEMVGRGFLPRRFTVNRVLNGLLVTGNQTFARQVLRVLTANGLLPRKFKL</sequence>
<name>S8CL36_9LAMI</name>
<dbReference type="InterPro" id="IPR011990">
    <property type="entry name" value="TPR-like_helical_dom_sf"/>
</dbReference>